<feature type="domain" description="HTH lacI-type" evidence="4">
    <location>
        <begin position="3"/>
        <end position="56"/>
    </location>
</feature>
<dbReference type="SMART" id="SM00354">
    <property type="entry name" value="HTH_LACI"/>
    <property type="match status" value="1"/>
</dbReference>
<gene>
    <name evidence="5" type="primary">cytR_1</name>
    <name evidence="5" type="ORF">ERS852491_02462</name>
</gene>
<dbReference type="AlphaFoldDB" id="A0A174FRE2"/>
<dbReference type="OrthoDB" id="9813468at2"/>
<proteinExistence type="predicted"/>
<evidence type="ECO:0000256" key="2">
    <source>
        <dbReference type="ARBA" id="ARBA00023125"/>
    </source>
</evidence>
<dbReference type="CDD" id="cd01392">
    <property type="entry name" value="HTH_LacI"/>
    <property type="match status" value="1"/>
</dbReference>
<dbReference type="Pfam" id="PF00532">
    <property type="entry name" value="Peripla_BP_1"/>
    <property type="match status" value="1"/>
</dbReference>
<keyword evidence="1" id="KW-0805">Transcription regulation</keyword>
<dbReference type="Gene3D" id="1.10.260.40">
    <property type="entry name" value="lambda repressor-like DNA-binding domains"/>
    <property type="match status" value="1"/>
</dbReference>
<dbReference type="Gene3D" id="3.40.50.2300">
    <property type="match status" value="2"/>
</dbReference>
<dbReference type="Pfam" id="PF00356">
    <property type="entry name" value="LacI"/>
    <property type="match status" value="1"/>
</dbReference>
<sequence length="332" mass="36796">MAATIKDIAKKTGLGLATISSYLNGGNVREKNRIKIEEAIEELHFEVNEVARGLKTNKTKTIGIIIPELNNIFCAEIITEVEDQLRSHGYATMICDCRTDEKREEEAVEFLLHRRVDGLIIMPSGKRGVYLQKFLRAGKPVVLIDRKLKDIECDCVLVDNEGAARDAVERLLKAGHRKIGMIAGPEEIYTAEERYRGYCMAMEKAGAAFGEGLVVRGDYTIKGGAAAMKELFRKNPDMTAVFVSNYEMTMGAIIEVNELGIEIPGQLSFIGFDNVEFAKASIPRLSIVAQPTKEIGSCVSELMLRRLDDAGAQEEKETVKLKTTFVEGKSVR</sequence>
<evidence type="ECO:0000313" key="5">
    <source>
        <dbReference type="EMBL" id="CUO52057.1"/>
    </source>
</evidence>
<dbReference type="InterPro" id="IPR000843">
    <property type="entry name" value="HTH_LacI"/>
</dbReference>
<accession>A0A174FRE2</accession>
<reference evidence="5 6" key="1">
    <citation type="submission" date="2015-09" db="EMBL/GenBank/DDBJ databases">
        <authorList>
            <consortium name="Pathogen Informatics"/>
        </authorList>
    </citation>
    <scope>NUCLEOTIDE SEQUENCE [LARGE SCALE GENOMIC DNA]</scope>
    <source>
        <strain evidence="5 6">2789STDY5834876</strain>
    </source>
</reference>
<keyword evidence="2" id="KW-0238">DNA-binding</keyword>
<name>A0A174FRE2_9FIRM</name>
<dbReference type="Proteomes" id="UP000095544">
    <property type="component" value="Unassembled WGS sequence"/>
</dbReference>
<protein>
    <submittedName>
        <fullName evidence="5">HTH-type transcriptional repressor CytR</fullName>
    </submittedName>
</protein>
<dbReference type="InterPro" id="IPR010982">
    <property type="entry name" value="Lambda_DNA-bd_dom_sf"/>
</dbReference>
<evidence type="ECO:0000259" key="4">
    <source>
        <dbReference type="PROSITE" id="PS50932"/>
    </source>
</evidence>
<evidence type="ECO:0000313" key="6">
    <source>
        <dbReference type="Proteomes" id="UP000095544"/>
    </source>
</evidence>
<dbReference type="STRING" id="39482.ERS852491_02462"/>
<dbReference type="CDD" id="cd06267">
    <property type="entry name" value="PBP1_LacI_sugar_binding-like"/>
    <property type="match status" value="1"/>
</dbReference>
<dbReference type="PANTHER" id="PTHR30146:SF109">
    <property type="entry name" value="HTH-TYPE TRANSCRIPTIONAL REGULATOR GALS"/>
    <property type="match status" value="1"/>
</dbReference>
<dbReference type="EMBL" id="CYZU01000021">
    <property type="protein sequence ID" value="CUO52057.1"/>
    <property type="molecule type" value="Genomic_DNA"/>
</dbReference>
<dbReference type="SUPFAM" id="SSF53822">
    <property type="entry name" value="Periplasmic binding protein-like I"/>
    <property type="match status" value="1"/>
</dbReference>
<dbReference type="SUPFAM" id="SSF47413">
    <property type="entry name" value="lambda repressor-like DNA-binding domains"/>
    <property type="match status" value="1"/>
</dbReference>
<dbReference type="PROSITE" id="PS50932">
    <property type="entry name" value="HTH_LACI_2"/>
    <property type="match status" value="1"/>
</dbReference>
<evidence type="ECO:0000256" key="3">
    <source>
        <dbReference type="ARBA" id="ARBA00023163"/>
    </source>
</evidence>
<dbReference type="InterPro" id="IPR001761">
    <property type="entry name" value="Peripla_BP/Lac1_sug-bd_dom"/>
</dbReference>
<dbReference type="PANTHER" id="PTHR30146">
    <property type="entry name" value="LACI-RELATED TRANSCRIPTIONAL REPRESSOR"/>
    <property type="match status" value="1"/>
</dbReference>
<evidence type="ECO:0000256" key="1">
    <source>
        <dbReference type="ARBA" id="ARBA00023015"/>
    </source>
</evidence>
<dbReference type="GO" id="GO:0000976">
    <property type="term" value="F:transcription cis-regulatory region binding"/>
    <property type="evidence" value="ECO:0007669"/>
    <property type="project" value="TreeGrafter"/>
</dbReference>
<organism evidence="5 6">
    <name type="scientific">Faecalicatena contorta</name>
    <dbReference type="NCBI Taxonomy" id="39482"/>
    <lineage>
        <taxon>Bacteria</taxon>
        <taxon>Bacillati</taxon>
        <taxon>Bacillota</taxon>
        <taxon>Clostridia</taxon>
        <taxon>Lachnospirales</taxon>
        <taxon>Lachnospiraceae</taxon>
        <taxon>Faecalicatena</taxon>
    </lineage>
</organism>
<dbReference type="GO" id="GO:0003700">
    <property type="term" value="F:DNA-binding transcription factor activity"/>
    <property type="evidence" value="ECO:0007669"/>
    <property type="project" value="TreeGrafter"/>
</dbReference>
<dbReference type="RefSeq" id="WP_050640110.1">
    <property type="nucleotide sequence ID" value="NZ_CABKUE010000008.1"/>
</dbReference>
<keyword evidence="3" id="KW-0804">Transcription</keyword>
<dbReference type="InterPro" id="IPR028082">
    <property type="entry name" value="Peripla_BP_I"/>
</dbReference>